<accession>A0ACB9WN78</accession>
<sequence>PHPSTANHPQRYQNAGERQGASRESLVLEADRYLSTMNCDGREQVFKRGLCLMFSAYSL</sequence>
<organism evidence="1 2">
    <name type="scientific">Chaenocephalus aceratus</name>
    <name type="common">Blackfin icefish</name>
    <name type="synonym">Chaenichthys aceratus</name>
    <dbReference type="NCBI Taxonomy" id="36190"/>
    <lineage>
        <taxon>Eukaryota</taxon>
        <taxon>Metazoa</taxon>
        <taxon>Chordata</taxon>
        <taxon>Craniata</taxon>
        <taxon>Vertebrata</taxon>
        <taxon>Euteleostomi</taxon>
        <taxon>Actinopterygii</taxon>
        <taxon>Neopterygii</taxon>
        <taxon>Teleostei</taxon>
        <taxon>Neoteleostei</taxon>
        <taxon>Acanthomorphata</taxon>
        <taxon>Eupercaria</taxon>
        <taxon>Perciformes</taxon>
        <taxon>Notothenioidei</taxon>
        <taxon>Channichthyidae</taxon>
        <taxon>Chaenocephalus</taxon>
    </lineage>
</organism>
<evidence type="ECO:0000313" key="1">
    <source>
        <dbReference type="EMBL" id="KAI4815066.1"/>
    </source>
</evidence>
<feature type="non-terminal residue" evidence="1">
    <location>
        <position position="59"/>
    </location>
</feature>
<feature type="non-terminal residue" evidence="1">
    <location>
        <position position="1"/>
    </location>
</feature>
<reference evidence="1" key="1">
    <citation type="submission" date="2022-05" db="EMBL/GenBank/DDBJ databases">
        <title>Chromosome-level genome of Chaenocephalus aceratus.</title>
        <authorList>
            <person name="Park H."/>
        </authorList>
    </citation>
    <scope>NUCLEOTIDE SEQUENCE</scope>
    <source>
        <strain evidence="1">KU_202001</strain>
    </source>
</reference>
<protein>
    <submittedName>
        <fullName evidence="1">Uncharacterized protein</fullName>
    </submittedName>
</protein>
<comment type="caution">
    <text evidence="1">The sequence shown here is derived from an EMBL/GenBank/DDBJ whole genome shotgun (WGS) entry which is preliminary data.</text>
</comment>
<keyword evidence="2" id="KW-1185">Reference proteome</keyword>
<proteinExistence type="predicted"/>
<name>A0ACB9WN78_CHAAC</name>
<dbReference type="EMBL" id="CM043797">
    <property type="protein sequence ID" value="KAI4815066.1"/>
    <property type="molecule type" value="Genomic_DNA"/>
</dbReference>
<gene>
    <name evidence="1" type="ORF">KUCAC02_005232</name>
</gene>
<dbReference type="Proteomes" id="UP001057452">
    <property type="component" value="Chromosome 13"/>
</dbReference>
<evidence type="ECO:0000313" key="2">
    <source>
        <dbReference type="Proteomes" id="UP001057452"/>
    </source>
</evidence>